<feature type="transmembrane region" description="Helical" evidence="11">
    <location>
        <begin position="257"/>
        <end position="279"/>
    </location>
</feature>
<reference evidence="14" key="2">
    <citation type="submission" date="2025-08" db="UniProtKB">
        <authorList>
            <consortium name="Ensembl"/>
        </authorList>
    </citation>
    <scope>IDENTIFICATION</scope>
</reference>
<evidence type="ECO:0000256" key="3">
    <source>
        <dbReference type="ARBA" id="ARBA00022692"/>
    </source>
</evidence>
<evidence type="ECO:0000259" key="13">
    <source>
        <dbReference type="PROSITE" id="PS50837"/>
    </source>
</evidence>
<dbReference type="Pfam" id="PF07686">
    <property type="entry name" value="V-set"/>
    <property type="match status" value="1"/>
</dbReference>
<evidence type="ECO:0000256" key="5">
    <source>
        <dbReference type="ARBA" id="ARBA00022989"/>
    </source>
</evidence>
<keyword evidence="3 11" id="KW-0812">Transmembrane</keyword>
<evidence type="ECO:0000313" key="14">
    <source>
        <dbReference type="Ensembl" id="ENSSMAP00000039500.1"/>
    </source>
</evidence>
<dbReference type="SUPFAM" id="SSF48726">
    <property type="entry name" value="Immunoglobulin"/>
    <property type="match status" value="2"/>
</dbReference>
<keyword evidence="10" id="KW-0393">Immunoglobulin domain</keyword>
<dbReference type="PROSITE" id="PS50835">
    <property type="entry name" value="IG_LIKE"/>
    <property type="match status" value="2"/>
</dbReference>
<keyword evidence="4" id="KW-0732">Signal</keyword>
<dbReference type="PANTHER" id="PTHR25466:SF3">
    <property type="entry name" value="PROGRAMMED CELL DEATH 1 LIGAND 1"/>
    <property type="match status" value="1"/>
</dbReference>
<dbReference type="Pfam" id="PF13927">
    <property type="entry name" value="Ig_3"/>
    <property type="match status" value="1"/>
</dbReference>
<reference evidence="14" key="1">
    <citation type="submission" date="2023-05" db="EMBL/GenBank/DDBJ databases">
        <title>High-quality long-read genome of Scophthalmus maximus.</title>
        <authorList>
            <person name="Lien S."/>
            <person name="Martinez P."/>
        </authorList>
    </citation>
    <scope>NUCLEOTIDE SEQUENCE [LARGE SCALE GENOMIC DNA]</scope>
</reference>
<evidence type="ECO:0000256" key="6">
    <source>
        <dbReference type="ARBA" id="ARBA00023136"/>
    </source>
</evidence>
<evidence type="ECO:0000256" key="8">
    <source>
        <dbReference type="ARBA" id="ARBA00023170"/>
    </source>
</evidence>
<feature type="domain" description="Ig-like" evidence="12">
    <location>
        <begin position="35"/>
        <end position="154"/>
    </location>
</feature>
<protein>
    <recommendedName>
        <fullName evidence="16">Programmed cell death 1 ligand 1-like</fullName>
    </recommendedName>
</protein>
<keyword evidence="8" id="KW-0675">Receptor</keyword>
<dbReference type="InterPro" id="IPR003599">
    <property type="entry name" value="Ig_sub"/>
</dbReference>
<evidence type="ECO:0000256" key="11">
    <source>
        <dbReference type="SAM" id="Phobius"/>
    </source>
</evidence>
<evidence type="ECO:0000256" key="9">
    <source>
        <dbReference type="ARBA" id="ARBA00023180"/>
    </source>
</evidence>
<dbReference type="GO" id="GO:0009897">
    <property type="term" value="C:external side of plasma membrane"/>
    <property type="evidence" value="ECO:0007669"/>
    <property type="project" value="TreeGrafter"/>
</dbReference>
<keyword evidence="2" id="KW-1003">Cell membrane</keyword>
<dbReference type="GO" id="GO:0042130">
    <property type="term" value="P:negative regulation of T cell proliferation"/>
    <property type="evidence" value="ECO:0007669"/>
    <property type="project" value="TreeGrafter"/>
</dbReference>
<dbReference type="SUPFAM" id="SSF52540">
    <property type="entry name" value="P-loop containing nucleoside triphosphate hydrolases"/>
    <property type="match status" value="1"/>
</dbReference>
<dbReference type="InterPro" id="IPR027417">
    <property type="entry name" value="P-loop_NTPase"/>
</dbReference>
<dbReference type="InterPro" id="IPR036179">
    <property type="entry name" value="Ig-like_dom_sf"/>
</dbReference>
<feature type="transmembrane region" description="Helical" evidence="11">
    <location>
        <begin position="12"/>
        <end position="33"/>
    </location>
</feature>
<evidence type="ECO:0000256" key="2">
    <source>
        <dbReference type="ARBA" id="ARBA00022475"/>
    </source>
</evidence>
<feature type="domain" description="Ig-like" evidence="12">
    <location>
        <begin position="158"/>
        <end position="249"/>
    </location>
</feature>
<evidence type="ECO:0008006" key="16">
    <source>
        <dbReference type="Google" id="ProtNLM"/>
    </source>
</evidence>
<keyword evidence="7" id="KW-1015">Disulfide bond</keyword>
<dbReference type="PROSITE" id="PS50837">
    <property type="entry name" value="NACHT"/>
    <property type="match status" value="1"/>
</dbReference>
<dbReference type="GO" id="GO:0007166">
    <property type="term" value="P:cell surface receptor signaling pathway"/>
    <property type="evidence" value="ECO:0007669"/>
    <property type="project" value="TreeGrafter"/>
</dbReference>
<organism evidence="14 15">
    <name type="scientific">Scophthalmus maximus</name>
    <name type="common">Turbot</name>
    <name type="synonym">Psetta maxima</name>
    <dbReference type="NCBI Taxonomy" id="52904"/>
    <lineage>
        <taxon>Eukaryota</taxon>
        <taxon>Metazoa</taxon>
        <taxon>Chordata</taxon>
        <taxon>Craniata</taxon>
        <taxon>Vertebrata</taxon>
        <taxon>Euteleostomi</taxon>
        <taxon>Actinopterygii</taxon>
        <taxon>Neopterygii</taxon>
        <taxon>Teleostei</taxon>
        <taxon>Neoteleostei</taxon>
        <taxon>Acanthomorphata</taxon>
        <taxon>Carangaria</taxon>
        <taxon>Pleuronectiformes</taxon>
        <taxon>Pleuronectoidei</taxon>
        <taxon>Scophthalmidae</taxon>
        <taxon>Scophthalmus</taxon>
    </lineage>
</organism>
<dbReference type="InterPro" id="IPR007111">
    <property type="entry name" value="NACHT_NTPase"/>
</dbReference>
<dbReference type="AlphaFoldDB" id="A0A8D3BWU2"/>
<dbReference type="InterPro" id="IPR051713">
    <property type="entry name" value="T-cell_Activation_Regulation"/>
</dbReference>
<gene>
    <name evidence="14" type="primary">LOC118285256</name>
</gene>
<dbReference type="GO" id="GO:0006955">
    <property type="term" value="P:immune response"/>
    <property type="evidence" value="ECO:0007669"/>
    <property type="project" value="TreeGrafter"/>
</dbReference>
<keyword evidence="6 11" id="KW-0472">Membrane</keyword>
<dbReference type="PANTHER" id="PTHR25466">
    <property type="entry name" value="T-LYMPHOCYTE ACTIVATION ANTIGEN"/>
    <property type="match status" value="1"/>
</dbReference>
<dbReference type="GO" id="GO:0031295">
    <property type="term" value="P:T cell costimulation"/>
    <property type="evidence" value="ECO:0007669"/>
    <property type="project" value="TreeGrafter"/>
</dbReference>
<evidence type="ECO:0000256" key="7">
    <source>
        <dbReference type="ARBA" id="ARBA00023157"/>
    </source>
</evidence>
<proteinExistence type="predicted"/>
<dbReference type="InterPro" id="IPR007110">
    <property type="entry name" value="Ig-like_dom"/>
</dbReference>
<dbReference type="Pfam" id="PF05729">
    <property type="entry name" value="NACHT"/>
    <property type="match status" value="1"/>
</dbReference>
<dbReference type="GO" id="GO:0071222">
    <property type="term" value="P:cellular response to lipopolysaccharide"/>
    <property type="evidence" value="ECO:0007669"/>
    <property type="project" value="TreeGrafter"/>
</dbReference>
<evidence type="ECO:0000256" key="1">
    <source>
        <dbReference type="ARBA" id="ARBA00004251"/>
    </source>
</evidence>
<evidence type="ECO:0000256" key="10">
    <source>
        <dbReference type="ARBA" id="ARBA00023319"/>
    </source>
</evidence>
<evidence type="ECO:0000256" key="4">
    <source>
        <dbReference type="ARBA" id="ARBA00022729"/>
    </source>
</evidence>
<comment type="subcellular location">
    <subcellularLocation>
        <location evidence="1">Cell membrane</location>
        <topology evidence="1">Single-pass type I membrane protein</topology>
    </subcellularLocation>
</comment>
<keyword evidence="9" id="KW-0325">Glycoprotein</keyword>
<dbReference type="Ensembl" id="ENSSMAT00000059749.1">
    <property type="protein sequence ID" value="ENSSMAP00000039500.1"/>
    <property type="gene ID" value="ENSSMAG00000020121.2"/>
</dbReference>
<sequence length="519" mass="57974">MVMRLNICKTPFCFFFPQVSMDWTIFVILPVVFQPSLSVLFTVEAERNMYESQFGGDVVMGCRFQPKSSDPSADLKVTWHWIKPESDREVYQMNNGAERSASPEYQGRVRLLTEELREGWAKLKLSRLRINDSGTYQCLVETAEGADYKTIALSVVAPYTAVTKRLERTAEGDGVLLTCQSEGYPKSSVVWQDENLQRLRANTTSEPTPDQRYKVTSQMRVSSSDRDRYTCNFTNDGRSATFRLPEEIPVPQKKNNALIVILSIGVVVAVVSVAVLMYLRRKKGSRSPSAKNLLGDGRPFSAATCVQIDKDNEEERTIPNEDAMEENLRVFLKKHYSQFFGEDVGRSWGAFGLEELPHKLQNNEGQAVKLEALLPEAGETLFLEGPPGSGKTTVAHILISSWTEGSTSPLGLSSLRLLLHVDCSAVERDLFQEVATQLSLTEKTSMEDELRTAFTRSSEALLLLDGYREGNHVFDVSLQRFLRDRGGCRVLVTACPGHCPTLREAFGTGGVLKLQAQTV</sequence>
<evidence type="ECO:0000313" key="15">
    <source>
        <dbReference type="Proteomes" id="UP000694558"/>
    </source>
</evidence>
<accession>A0A8D3BWU2</accession>
<evidence type="ECO:0000259" key="12">
    <source>
        <dbReference type="PROSITE" id="PS50835"/>
    </source>
</evidence>
<dbReference type="GO" id="GO:0042102">
    <property type="term" value="P:positive regulation of T cell proliferation"/>
    <property type="evidence" value="ECO:0007669"/>
    <property type="project" value="TreeGrafter"/>
</dbReference>
<feature type="domain" description="NACHT" evidence="13">
    <location>
        <begin position="379"/>
        <end position="469"/>
    </location>
</feature>
<dbReference type="SMART" id="SM00406">
    <property type="entry name" value="IGv"/>
    <property type="match status" value="1"/>
</dbReference>
<dbReference type="InterPro" id="IPR013783">
    <property type="entry name" value="Ig-like_fold"/>
</dbReference>
<dbReference type="Gene3D" id="2.60.40.10">
    <property type="entry name" value="Immunoglobulins"/>
    <property type="match status" value="2"/>
</dbReference>
<keyword evidence="5 11" id="KW-1133">Transmembrane helix</keyword>
<dbReference type="InterPro" id="IPR013106">
    <property type="entry name" value="Ig_V-set"/>
</dbReference>
<name>A0A8D3BWU2_SCOMX</name>
<dbReference type="Gene3D" id="3.40.50.300">
    <property type="entry name" value="P-loop containing nucleotide triphosphate hydrolases"/>
    <property type="match status" value="1"/>
</dbReference>
<dbReference type="Proteomes" id="UP000694558">
    <property type="component" value="Chromosome 16"/>
</dbReference>
<dbReference type="GeneTree" id="ENSGT00940000161373"/>
<dbReference type="SMART" id="SM00409">
    <property type="entry name" value="IG"/>
    <property type="match status" value="2"/>
</dbReference>